<organism evidence="1 2">
    <name type="scientific">Frisingicoccus caecimuris</name>
    <dbReference type="NCBI Taxonomy" id="1796636"/>
    <lineage>
        <taxon>Bacteria</taxon>
        <taxon>Bacillati</taxon>
        <taxon>Bacillota</taxon>
        <taxon>Clostridia</taxon>
        <taxon>Lachnospirales</taxon>
        <taxon>Lachnospiraceae</taxon>
        <taxon>Frisingicoccus</taxon>
    </lineage>
</organism>
<proteinExistence type="predicted"/>
<protein>
    <submittedName>
        <fullName evidence="1">Uncharacterized protein</fullName>
    </submittedName>
</protein>
<dbReference type="Proteomes" id="UP000295711">
    <property type="component" value="Unassembled WGS sequence"/>
</dbReference>
<evidence type="ECO:0000313" key="2">
    <source>
        <dbReference type="Proteomes" id="UP000295711"/>
    </source>
</evidence>
<dbReference type="AlphaFoldDB" id="A0A4R2LEJ2"/>
<sequence length="50" mass="5655">MCVQDNEKGLLNAIAAAKQYVNCLLILERHNGRIKKNIYSDFLEGCKSVE</sequence>
<evidence type="ECO:0000313" key="1">
    <source>
        <dbReference type="EMBL" id="TCO85364.1"/>
    </source>
</evidence>
<dbReference type="RefSeq" id="WP_165873298.1">
    <property type="nucleotide sequence ID" value="NZ_JANKAQ010000003.1"/>
</dbReference>
<reference evidence="1 2" key="1">
    <citation type="submission" date="2019-03" db="EMBL/GenBank/DDBJ databases">
        <title>Genomic Encyclopedia of Type Strains, Phase IV (KMG-IV): sequencing the most valuable type-strain genomes for metagenomic binning, comparative biology and taxonomic classification.</title>
        <authorList>
            <person name="Goeker M."/>
        </authorList>
    </citation>
    <scope>NUCLEOTIDE SEQUENCE [LARGE SCALE GENOMIC DNA]</scope>
    <source>
        <strain evidence="1 2">DSM 28559</strain>
    </source>
</reference>
<dbReference type="EMBL" id="SLXA01000003">
    <property type="protein sequence ID" value="TCO85364.1"/>
    <property type="molecule type" value="Genomic_DNA"/>
</dbReference>
<name>A0A4R2LEJ2_9FIRM</name>
<gene>
    <name evidence="1" type="ORF">EV212_10385</name>
</gene>
<keyword evidence="2" id="KW-1185">Reference proteome</keyword>
<comment type="caution">
    <text evidence="1">The sequence shown here is derived from an EMBL/GenBank/DDBJ whole genome shotgun (WGS) entry which is preliminary data.</text>
</comment>
<accession>A0A4R2LEJ2</accession>